<comment type="caution">
    <text evidence="6">The sequence shown here is derived from an EMBL/GenBank/DDBJ whole genome shotgun (WGS) entry which is preliminary data.</text>
</comment>
<feature type="domain" description="Major facilitator superfamily (MFS) profile" evidence="5">
    <location>
        <begin position="217"/>
        <end position="402"/>
    </location>
</feature>
<dbReference type="SUPFAM" id="SSF103473">
    <property type="entry name" value="MFS general substrate transporter"/>
    <property type="match status" value="1"/>
</dbReference>
<evidence type="ECO:0000259" key="5">
    <source>
        <dbReference type="PROSITE" id="PS50850"/>
    </source>
</evidence>
<dbReference type="EMBL" id="BAABBF010000001">
    <property type="protein sequence ID" value="GAA3697133.1"/>
    <property type="molecule type" value="Genomic_DNA"/>
</dbReference>
<dbReference type="Pfam" id="PF07690">
    <property type="entry name" value="MFS_1"/>
    <property type="match status" value="2"/>
</dbReference>
<feature type="transmembrane region" description="Helical" evidence="4">
    <location>
        <begin position="175"/>
        <end position="191"/>
    </location>
</feature>
<feature type="transmembrane region" description="Helical" evidence="4">
    <location>
        <begin position="144"/>
        <end position="163"/>
    </location>
</feature>
<evidence type="ECO:0000256" key="1">
    <source>
        <dbReference type="ARBA" id="ARBA00022692"/>
    </source>
</evidence>
<evidence type="ECO:0000256" key="4">
    <source>
        <dbReference type="SAM" id="Phobius"/>
    </source>
</evidence>
<evidence type="ECO:0000313" key="7">
    <source>
        <dbReference type="Proteomes" id="UP001500523"/>
    </source>
</evidence>
<name>A0ABP7D0L4_9SPHN</name>
<dbReference type="PANTHER" id="PTHR23528:SF1">
    <property type="entry name" value="MAJOR FACILITATOR SUPERFAMILY (MFS) PROFILE DOMAIN-CONTAINING PROTEIN"/>
    <property type="match status" value="1"/>
</dbReference>
<dbReference type="InterPro" id="IPR020846">
    <property type="entry name" value="MFS_dom"/>
</dbReference>
<feature type="transmembrane region" description="Helical" evidence="4">
    <location>
        <begin position="259"/>
        <end position="278"/>
    </location>
</feature>
<feature type="transmembrane region" description="Helical" evidence="4">
    <location>
        <begin position="218"/>
        <end position="239"/>
    </location>
</feature>
<feature type="transmembrane region" description="Helical" evidence="4">
    <location>
        <begin position="352"/>
        <end position="371"/>
    </location>
</feature>
<dbReference type="InterPro" id="IPR036259">
    <property type="entry name" value="MFS_trans_sf"/>
</dbReference>
<dbReference type="Proteomes" id="UP001500523">
    <property type="component" value="Unassembled WGS sequence"/>
</dbReference>
<sequence>MTLPSPPRRSPVFLFVFALANVGGVIAYLPLLTLLLPLKIELLSGPARIGVFTACVTAGAIAASVAGILFGWLSDRSVQGGIGRRGWMAGGLIATAAGYALMALATTPVQIVAAVVVFQLAVNALLAPMMAIMSEEIPDTQKGVAGGLLSLGSPVASGVSAWLVGQALLPESARFALVPVAVAACLLPLLISRRRLVVPSFGAGDGGAVLPLLPRRDLVVAGMSRLLVQIAGVVTQAYLLYYFESILADGSRAGLPARIGHLLTLAFLLPLPIALMLGRLSDVTRRRKPFLLIAAGVASAGLMGMAGATGWAGGATAFVVYTIGSSVFVALHAAFAMQLLPDPAHRGRDLGLLNLANTLPSLLGPPLTWMLATPHDFSAVMVMLGVLTLGGGLGMLGVRAWR</sequence>
<keyword evidence="3 4" id="KW-0472">Membrane</keyword>
<feature type="transmembrane region" description="Helical" evidence="4">
    <location>
        <begin position="86"/>
        <end position="105"/>
    </location>
</feature>
<keyword evidence="1 4" id="KW-0812">Transmembrane</keyword>
<accession>A0ABP7D0L4</accession>
<dbReference type="PANTHER" id="PTHR23528">
    <property type="match status" value="1"/>
</dbReference>
<dbReference type="RefSeq" id="WP_344691736.1">
    <property type="nucleotide sequence ID" value="NZ_BAABBF010000001.1"/>
</dbReference>
<feature type="transmembrane region" description="Helical" evidence="4">
    <location>
        <begin position="377"/>
        <end position="398"/>
    </location>
</feature>
<feature type="transmembrane region" description="Helical" evidence="4">
    <location>
        <begin position="111"/>
        <end position="132"/>
    </location>
</feature>
<dbReference type="PROSITE" id="PS50850">
    <property type="entry name" value="MFS"/>
    <property type="match status" value="1"/>
</dbReference>
<feature type="transmembrane region" description="Helical" evidence="4">
    <location>
        <begin position="12"/>
        <end position="31"/>
    </location>
</feature>
<reference evidence="7" key="1">
    <citation type="journal article" date="2019" name="Int. J. Syst. Evol. Microbiol.">
        <title>The Global Catalogue of Microorganisms (GCM) 10K type strain sequencing project: providing services to taxonomists for standard genome sequencing and annotation.</title>
        <authorList>
            <consortium name="The Broad Institute Genomics Platform"/>
            <consortium name="The Broad Institute Genome Sequencing Center for Infectious Disease"/>
            <person name="Wu L."/>
            <person name="Ma J."/>
        </authorList>
    </citation>
    <scope>NUCLEOTIDE SEQUENCE [LARGE SCALE GENOMIC DNA]</scope>
    <source>
        <strain evidence="7">JCM 17498</strain>
    </source>
</reference>
<keyword evidence="7" id="KW-1185">Reference proteome</keyword>
<gene>
    <name evidence="6" type="ORF">GCM10022268_04500</name>
</gene>
<keyword evidence="2 4" id="KW-1133">Transmembrane helix</keyword>
<feature type="transmembrane region" description="Helical" evidence="4">
    <location>
        <begin position="290"/>
        <end position="312"/>
    </location>
</feature>
<evidence type="ECO:0000256" key="2">
    <source>
        <dbReference type="ARBA" id="ARBA00022989"/>
    </source>
</evidence>
<dbReference type="InterPro" id="IPR011701">
    <property type="entry name" value="MFS"/>
</dbReference>
<feature type="transmembrane region" description="Helical" evidence="4">
    <location>
        <begin position="51"/>
        <end position="74"/>
    </location>
</feature>
<protein>
    <submittedName>
        <fullName evidence="6">MFS transporter</fullName>
    </submittedName>
</protein>
<dbReference type="Gene3D" id="1.20.1250.20">
    <property type="entry name" value="MFS general substrate transporter like domains"/>
    <property type="match status" value="2"/>
</dbReference>
<evidence type="ECO:0000256" key="3">
    <source>
        <dbReference type="ARBA" id="ARBA00023136"/>
    </source>
</evidence>
<proteinExistence type="predicted"/>
<evidence type="ECO:0000313" key="6">
    <source>
        <dbReference type="EMBL" id="GAA3697133.1"/>
    </source>
</evidence>
<feature type="transmembrane region" description="Helical" evidence="4">
    <location>
        <begin position="318"/>
        <end position="340"/>
    </location>
</feature>
<dbReference type="CDD" id="cd06174">
    <property type="entry name" value="MFS"/>
    <property type="match status" value="1"/>
</dbReference>
<organism evidence="6 7">
    <name type="scientific">Sphingomonas cynarae</name>
    <dbReference type="NCBI Taxonomy" id="930197"/>
    <lineage>
        <taxon>Bacteria</taxon>
        <taxon>Pseudomonadati</taxon>
        <taxon>Pseudomonadota</taxon>
        <taxon>Alphaproteobacteria</taxon>
        <taxon>Sphingomonadales</taxon>
        <taxon>Sphingomonadaceae</taxon>
        <taxon>Sphingomonas</taxon>
    </lineage>
</organism>